<evidence type="ECO:0000313" key="3">
    <source>
        <dbReference type="Proteomes" id="UP000283003"/>
    </source>
</evidence>
<protein>
    <submittedName>
        <fullName evidence="2">DUF2141 domain-containing protein</fullName>
    </submittedName>
</protein>
<keyword evidence="1" id="KW-0732">Signal</keyword>
<dbReference type="Proteomes" id="UP000283003">
    <property type="component" value="Unassembled WGS sequence"/>
</dbReference>
<dbReference type="AlphaFoldDB" id="A0A437GXH5"/>
<comment type="caution">
    <text evidence="2">The sequence shown here is derived from an EMBL/GenBank/DDBJ whole genome shotgun (WGS) entry which is preliminary data.</text>
</comment>
<dbReference type="RefSeq" id="WP_127612577.1">
    <property type="nucleotide sequence ID" value="NZ_RXOL01000003.1"/>
</dbReference>
<name>A0A437GXH5_9SPHN</name>
<dbReference type="EMBL" id="RXOL01000003">
    <property type="protein sequence ID" value="RVQ67067.1"/>
    <property type="molecule type" value="Genomic_DNA"/>
</dbReference>
<proteinExistence type="predicted"/>
<dbReference type="OrthoDB" id="7189112at2"/>
<dbReference type="InterPro" id="IPR018673">
    <property type="entry name" value="DUF2141"/>
</dbReference>
<gene>
    <name evidence="2" type="ORF">EKN06_09040</name>
</gene>
<evidence type="ECO:0000256" key="1">
    <source>
        <dbReference type="SAM" id="SignalP"/>
    </source>
</evidence>
<dbReference type="Pfam" id="PF09912">
    <property type="entry name" value="DUF2141"/>
    <property type="match status" value="1"/>
</dbReference>
<feature type="chain" id="PRO_5019362055" evidence="1">
    <location>
        <begin position="37"/>
        <end position="170"/>
    </location>
</feature>
<evidence type="ECO:0000313" key="2">
    <source>
        <dbReference type="EMBL" id="RVQ67067.1"/>
    </source>
</evidence>
<sequence>MIASNRLSKTVRRVAGGLTAAAGIGALAILPAPAVAAPGGCQGDLSGKSWLNVEVTGVKSSSGLIAVTVYADDSSRFLVSKGSLDVVRFPAQKGTFRGCVKLPSTGVYAIAVYHDEDGSRKLNRTGLGLPAEGYGFSNNPSTLAGIPAFRSVRLNASKPGLTTRVNLTYP</sequence>
<feature type="signal peptide" evidence="1">
    <location>
        <begin position="1"/>
        <end position="36"/>
    </location>
</feature>
<accession>A0A437GXH5</accession>
<organism evidence="2 3">
    <name type="scientific">Croceicoccus ponticola</name>
    <dbReference type="NCBI Taxonomy" id="2217664"/>
    <lineage>
        <taxon>Bacteria</taxon>
        <taxon>Pseudomonadati</taxon>
        <taxon>Pseudomonadota</taxon>
        <taxon>Alphaproteobacteria</taxon>
        <taxon>Sphingomonadales</taxon>
        <taxon>Erythrobacteraceae</taxon>
        <taxon>Croceicoccus</taxon>
    </lineage>
</organism>
<keyword evidence="3" id="KW-1185">Reference proteome</keyword>
<reference evidence="2 3" key="1">
    <citation type="submission" date="2018-12" db="EMBL/GenBank/DDBJ databases">
        <title>Croceicoccus ponticola sp. nov., a lipolytic bacterium isolated from seawater.</title>
        <authorList>
            <person name="Yoon J.-H."/>
        </authorList>
    </citation>
    <scope>NUCLEOTIDE SEQUENCE [LARGE SCALE GENOMIC DNA]</scope>
    <source>
        <strain evidence="2 3">GM-16</strain>
    </source>
</reference>